<dbReference type="PANTHER" id="PTHR47761">
    <property type="entry name" value="C-TYPE LECTIN-RELATED"/>
    <property type="match status" value="1"/>
</dbReference>
<keyword evidence="2" id="KW-0245">EGF-like domain</keyword>
<feature type="domain" description="EGF-like" evidence="5">
    <location>
        <begin position="130"/>
        <end position="159"/>
    </location>
</feature>
<keyword evidence="4" id="KW-0732">Signal</keyword>
<evidence type="ECO:0000313" key="7">
    <source>
        <dbReference type="Proteomes" id="UP000472266"/>
    </source>
</evidence>
<dbReference type="SUPFAM" id="SSF57196">
    <property type="entry name" value="EGF/Laminin"/>
    <property type="match status" value="1"/>
</dbReference>
<accession>A0A672TSQ8</accession>
<dbReference type="Pfam" id="PF00008">
    <property type="entry name" value="EGF"/>
    <property type="match status" value="1"/>
</dbReference>
<dbReference type="CDD" id="cd22201">
    <property type="entry name" value="cubilin_NTD"/>
    <property type="match status" value="1"/>
</dbReference>
<dbReference type="Proteomes" id="UP000472266">
    <property type="component" value="Chromosome 1"/>
</dbReference>
<keyword evidence="3" id="KW-0175">Coiled coil</keyword>
<dbReference type="AlphaFoldDB" id="A0A672TSQ8"/>
<evidence type="ECO:0000256" key="2">
    <source>
        <dbReference type="PROSITE-ProRule" id="PRU00076"/>
    </source>
</evidence>
<dbReference type="PANTHER" id="PTHR47761:SF1">
    <property type="entry name" value="C-TYPE LECTIN-RELATED"/>
    <property type="match status" value="1"/>
</dbReference>
<protein>
    <recommendedName>
        <fullName evidence="5">EGF-like domain-containing protein</fullName>
    </recommendedName>
</protein>
<dbReference type="PROSITE" id="PS00010">
    <property type="entry name" value="ASX_HYDROXYL"/>
    <property type="match status" value="1"/>
</dbReference>
<feature type="signal peptide" evidence="4">
    <location>
        <begin position="1"/>
        <end position="22"/>
    </location>
</feature>
<evidence type="ECO:0000256" key="4">
    <source>
        <dbReference type="SAM" id="SignalP"/>
    </source>
</evidence>
<dbReference type="InterPro" id="IPR053119">
    <property type="entry name" value="Cubilin_domain"/>
</dbReference>
<dbReference type="InParanoid" id="A0A672TSQ8"/>
<dbReference type="GeneTree" id="ENSGT00910000145890"/>
<dbReference type="Gene3D" id="2.10.25.10">
    <property type="entry name" value="Laminin"/>
    <property type="match status" value="1"/>
</dbReference>
<dbReference type="Ensembl" id="ENSSHBT00005006348.1">
    <property type="protein sequence ID" value="ENSSHBP00005005247.1"/>
    <property type="gene ID" value="ENSSHBG00005004584.1"/>
</dbReference>
<evidence type="ECO:0000256" key="3">
    <source>
        <dbReference type="SAM" id="Coils"/>
    </source>
</evidence>
<evidence type="ECO:0000313" key="6">
    <source>
        <dbReference type="Ensembl" id="ENSSHBP00005005247.1"/>
    </source>
</evidence>
<evidence type="ECO:0000256" key="1">
    <source>
        <dbReference type="ARBA" id="ARBA00023157"/>
    </source>
</evidence>
<sequence length="159" mass="17565">MLWAAPAPGLLVALLLLTGLSCESNHYENKRQKRTTYEDQPRLSSEQGNLVFHTGSSKNIEFRTGPLGKIKLNEEDLAELFSQVRESNTEIQELKKASGASQNTSQQVTLLTSRIESLDNQLRSLEQAIQRKACSSNPCENSGTCVNSLDGFFCLCPSN</sequence>
<dbReference type="OMA" id="LMFAELN"/>
<organism evidence="6 7">
    <name type="scientific">Strigops habroptila</name>
    <name type="common">Kakapo</name>
    <dbReference type="NCBI Taxonomy" id="2489341"/>
    <lineage>
        <taxon>Eukaryota</taxon>
        <taxon>Metazoa</taxon>
        <taxon>Chordata</taxon>
        <taxon>Craniata</taxon>
        <taxon>Vertebrata</taxon>
        <taxon>Euteleostomi</taxon>
        <taxon>Archelosauria</taxon>
        <taxon>Archosauria</taxon>
        <taxon>Dinosauria</taxon>
        <taxon>Saurischia</taxon>
        <taxon>Theropoda</taxon>
        <taxon>Coelurosauria</taxon>
        <taxon>Aves</taxon>
        <taxon>Neognathae</taxon>
        <taxon>Neoaves</taxon>
        <taxon>Telluraves</taxon>
        <taxon>Australaves</taxon>
        <taxon>Psittaciformes</taxon>
        <taxon>Psittacidae</taxon>
        <taxon>Strigops</taxon>
    </lineage>
</organism>
<feature type="coiled-coil region" evidence="3">
    <location>
        <begin position="77"/>
        <end position="135"/>
    </location>
</feature>
<name>A0A672TSQ8_STRHB</name>
<reference evidence="6 7" key="1">
    <citation type="submission" date="2019-11" db="EMBL/GenBank/DDBJ databases">
        <title>Strigops habroptila (kakapo) genome, bStrHab1, primary haplotype, v2.</title>
        <authorList>
            <person name="Jarvis E.D."/>
            <person name="Howard J."/>
            <person name="Rhie A."/>
            <person name="Phillippy A."/>
            <person name="Korlach J."/>
            <person name="Digby A."/>
            <person name="Iorns D."/>
            <person name="Eason D."/>
            <person name="Robertson B."/>
            <person name="Raemaekers T."/>
            <person name="Howe K."/>
            <person name="Lewin H."/>
            <person name="Damas J."/>
            <person name="Hastie A."/>
            <person name="Tracey A."/>
            <person name="Chow W."/>
            <person name="Fedrigo O."/>
        </authorList>
    </citation>
    <scope>NUCLEOTIDE SEQUENCE [LARGE SCALE GENOMIC DNA]</scope>
</reference>
<reference evidence="6" key="3">
    <citation type="submission" date="2025-09" db="UniProtKB">
        <authorList>
            <consortium name="Ensembl"/>
        </authorList>
    </citation>
    <scope>IDENTIFICATION</scope>
</reference>
<keyword evidence="1" id="KW-1015">Disulfide bond</keyword>
<dbReference type="PROSITE" id="PS50026">
    <property type="entry name" value="EGF_3"/>
    <property type="match status" value="1"/>
</dbReference>
<proteinExistence type="predicted"/>
<reference evidence="6" key="2">
    <citation type="submission" date="2025-08" db="UniProtKB">
        <authorList>
            <consortium name="Ensembl"/>
        </authorList>
    </citation>
    <scope>IDENTIFICATION</scope>
</reference>
<dbReference type="InterPro" id="IPR000742">
    <property type="entry name" value="EGF"/>
</dbReference>
<feature type="chain" id="PRO_5025367148" description="EGF-like domain-containing protein" evidence="4">
    <location>
        <begin position="23"/>
        <end position="159"/>
    </location>
</feature>
<keyword evidence="7" id="KW-1185">Reference proteome</keyword>
<comment type="caution">
    <text evidence="2">Lacks conserved residue(s) required for the propagation of feature annotation.</text>
</comment>
<dbReference type="CDD" id="cd00054">
    <property type="entry name" value="EGF_CA"/>
    <property type="match status" value="1"/>
</dbReference>
<evidence type="ECO:0000259" key="5">
    <source>
        <dbReference type="PROSITE" id="PS50026"/>
    </source>
</evidence>
<dbReference type="InterPro" id="IPR000152">
    <property type="entry name" value="EGF-type_Asp/Asn_hydroxyl_site"/>
</dbReference>